<dbReference type="PANTHER" id="PTHR21331:SF2">
    <property type="entry name" value="BRCA1-ASSOCIATED ATM ACTIVATOR 1"/>
    <property type="match status" value="1"/>
</dbReference>
<reference evidence="4" key="1">
    <citation type="journal article" date="2016" name="Proc. Natl. Acad. Sci. U.S.A.">
        <title>Lipid metabolic changes in an early divergent fungus govern the establishment of a mutualistic symbiosis with endobacteria.</title>
        <authorList>
            <person name="Lastovetsky O.A."/>
            <person name="Gaspar M.L."/>
            <person name="Mondo S.J."/>
            <person name="LaButti K.M."/>
            <person name="Sandor L."/>
            <person name="Grigoriev I.V."/>
            <person name="Henry S.A."/>
            <person name="Pawlowska T.E."/>
        </authorList>
    </citation>
    <scope>NUCLEOTIDE SEQUENCE [LARGE SCALE GENOMIC DNA]</scope>
    <source>
        <strain evidence="4">ATCC 52814</strain>
    </source>
</reference>
<dbReference type="Proteomes" id="UP000242414">
    <property type="component" value="Unassembled WGS sequence"/>
</dbReference>
<comment type="subcellular location">
    <subcellularLocation>
        <location evidence="1">Cytoplasm</location>
    </subcellularLocation>
</comment>
<gene>
    <name evidence="4" type="ORF">BCV72DRAFT_232060</name>
</gene>
<dbReference type="VEuPathDB" id="FungiDB:BCV72DRAFT_232060"/>
<proteinExistence type="inferred from homology"/>
<dbReference type="OrthoDB" id="10057956at2759"/>
<dbReference type="GO" id="GO:0006974">
    <property type="term" value="P:DNA damage response"/>
    <property type="evidence" value="ECO:0007669"/>
    <property type="project" value="InterPro"/>
</dbReference>
<dbReference type="InterPro" id="IPR016024">
    <property type="entry name" value="ARM-type_fold"/>
</dbReference>
<evidence type="ECO:0000256" key="3">
    <source>
        <dbReference type="ARBA" id="ARBA00061308"/>
    </source>
</evidence>
<name>A0A1X0QWI5_RHIZD</name>
<evidence type="ECO:0000256" key="1">
    <source>
        <dbReference type="ARBA" id="ARBA00004496"/>
    </source>
</evidence>
<evidence type="ECO:0000256" key="2">
    <source>
        <dbReference type="ARBA" id="ARBA00022490"/>
    </source>
</evidence>
<dbReference type="GO" id="GO:0005737">
    <property type="term" value="C:cytoplasm"/>
    <property type="evidence" value="ECO:0007669"/>
    <property type="project" value="UniProtKB-SubCell"/>
</dbReference>
<dbReference type="EMBL" id="KV921981">
    <property type="protein sequence ID" value="ORE04099.1"/>
    <property type="molecule type" value="Genomic_DNA"/>
</dbReference>
<comment type="similarity">
    <text evidence="3">Belongs to the BRAT1 family.</text>
</comment>
<dbReference type="GO" id="GO:0005634">
    <property type="term" value="C:nucleus"/>
    <property type="evidence" value="ECO:0007669"/>
    <property type="project" value="TreeGrafter"/>
</dbReference>
<protein>
    <submittedName>
        <fullName evidence="4">ARM repeat-containing protein</fullName>
    </submittedName>
</protein>
<dbReference type="AlphaFoldDB" id="A0A1X0QWI5"/>
<organism evidence="4">
    <name type="scientific">Rhizopus microsporus var. microsporus</name>
    <dbReference type="NCBI Taxonomy" id="86635"/>
    <lineage>
        <taxon>Eukaryota</taxon>
        <taxon>Fungi</taxon>
        <taxon>Fungi incertae sedis</taxon>
        <taxon>Mucoromycota</taxon>
        <taxon>Mucoromycotina</taxon>
        <taxon>Mucoromycetes</taxon>
        <taxon>Mucorales</taxon>
        <taxon>Mucorineae</taxon>
        <taxon>Rhizopodaceae</taxon>
        <taxon>Rhizopus</taxon>
    </lineage>
</organism>
<keyword evidence="2" id="KW-0963">Cytoplasm</keyword>
<dbReference type="InterPro" id="IPR011989">
    <property type="entry name" value="ARM-like"/>
</dbReference>
<dbReference type="Gene3D" id="1.25.10.10">
    <property type="entry name" value="Leucine-rich Repeat Variant"/>
    <property type="match status" value="2"/>
</dbReference>
<evidence type="ECO:0000313" key="4">
    <source>
        <dbReference type="EMBL" id="ORE04099.1"/>
    </source>
</evidence>
<dbReference type="SUPFAM" id="SSF48371">
    <property type="entry name" value="ARM repeat"/>
    <property type="match status" value="1"/>
</dbReference>
<dbReference type="PANTHER" id="PTHR21331">
    <property type="entry name" value="BRCA1-ASSOCIATED ATM ACTIVATOR 1"/>
    <property type="match status" value="1"/>
</dbReference>
<dbReference type="InterPro" id="IPR038904">
    <property type="entry name" value="BRAT1"/>
</dbReference>
<accession>A0A1X0QWI5</accession>
<sequence>MDLDRAKEMIKAIPYMSKTIVDDTLFEKVLSFLVMVLTSDPDAVEAFEQIGIYNHIRKACQIKDQDYRVITISTRLLGHFIKAGGRFEQLEQDYPDLLDLVTTGLRSSEPALRCSCLQACTLFVSCERGQNWLYNNQQAASFIALALLDQSRYVVSEACRLFTILLMIKSPVSDVLDPSAQIKSILSVHTNPSQVTAALEFCWSIISQKDPITLDYLHRTQLLFPTIPLLCSAHRMIRARVIEILSVLFSWDPDPIQTLGLRNVQKSPIDGVYRIMLDLGKEMLMAQDGSLDQVMTGVSLLETSIELLKRMDSPDTQEMVQLIVTLIDICLNRYVSMTEGRHIQSLLKTPRMKNNVLQLCLRILHALILIRPILLEDKHLVQSILTVLQCTDAYMDQRVMKSELDLLQASFPYLTCKLQVIQLVIDVMNRDEMDVKGMSLVLDTFDVFLNDENISGIESSSLDALVSALQLKFLDTEWDVRDAAIQFVGQLFKEPISEAKVSFALKYDLPLNVLDRISDTEPFVRASAVDVVQNMMRSRQGWDYMQQHQESREFLASRLPSLLYDTEAFVRRATLDAIGCLIEKRSCQGMHMDIESKSQSLNPDIIKRLVDDQDPDVRVRGCRLIEHLWHLYVHEKHEQKKRTNYVPQSVFFEHIQAGELLTLAANDTHRLIRIESIRIIEGILKEPLRDKSGKRELEAEDEFESKFLDMLSSIDIEQKKQTLDPEHIYEETFDINADLMINRMTKMTEEMSLDCE</sequence>